<reference evidence="1" key="2">
    <citation type="journal article" date="2015" name="Fish Shellfish Immunol.">
        <title>Early steps in the European eel (Anguilla anguilla)-Vibrio vulnificus interaction in the gills: Role of the RtxA13 toxin.</title>
        <authorList>
            <person name="Callol A."/>
            <person name="Pajuelo D."/>
            <person name="Ebbesson L."/>
            <person name="Teles M."/>
            <person name="MacKenzie S."/>
            <person name="Amaro C."/>
        </authorList>
    </citation>
    <scope>NUCLEOTIDE SEQUENCE</scope>
</reference>
<sequence length="75" mass="8901">MVTLLFFVAMCLHSRYFAYTVFFNPQKNLNQGSQWTHPCLLISVFCFAQTLFNTSRLKKAGNTKKRLYLIFNKWL</sequence>
<protein>
    <submittedName>
        <fullName evidence="1">Uncharacterized protein</fullName>
    </submittedName>
</protein>
<accession>A0A0E9WYP9</accession>
<organism evidence="1">
    <name type="scientific">Anguilla anguilla</name>
    <name type="common">European freshwater eel</name>
    <name type="synonym">Muraena anguilla</name>
    <dbReference type="NCBI Taxonomy" id="7936"/>
    <lineage>
        <taxon>Eukaryota</taxon>
        <taxon>Metazoa</taxon>
        <taxon>Chordata</taxon>
        <taxon>Craniata</taxon>
        <taxon>Vertebrata</taxon>
        <taxon>Euteleostomi</taxon>
        <taxon>Actinopterygii</taxon>
        <taxon>Neopterygii</taxon>
        <taxon>Teleostei</taxon>
        <taxon>Anguilliformes</taxon>
        <taxon>Anguillidae</taxon>
        <taxon>Anguilla</taxon>
    </lineage>
</organism>
<evidence type="ECO:0000313" key="1">
    <source>
        <dbReference type="EMBL" id="JAH95479.1"/>
    </source>
</evidence>
<proteinExistence type="predicted"/>
<dbReference type="AlphaFoldDB" id="A0A0E9WYP9"/>
<reference evidence="1" key="1">
    <citation type="submission" date="2014-11" db="EMBL/GenBank/DDBJ databases">
        <authorList>
            <person name="Amaro Gonzalez C."/>
        </authorList>
    </citation>
    <scope>NUCLEOTIDE SEQUENCE</scope>
</reference>
<dbReference type="EMBL" id="GBXM01013098">
    <property type="protein sequence ID" value="JAH95479.1"/>
    <property type="molecule type" value="Transcribed_RNA"/>
</dbReference>
<name>A0A0E9WYP9_ANGAN</name>